<dbReference type="Gene3D" id="2.20.110.10">
    <property type="entry name" value="Histone H3 K4-specific methyltransferase SET7/9 N-terminal domain"/>
    <property type="match status" value="4"/>
</dbReference>
<evidence type="ECO:0000256" key="2">
    <source>
        <dbReference type="SAM" id="MobiDB-lite"/>
    </source>
</evidence>
<comment type="caution">
    <text evidence="3">The sequence shown here is derived from an EMBL/GenBank/DDBJ whole genome shotgun (WGS) entry which is preliminary data.</text>
</comment>
<dbReference type="InterPro" id="IPR003409">
    <property type="entry name" value="MORN"/>
</dbReference>
<keyword evidence="4" id="KW-1185">Reference proteome</keyword>
<dbReference type="PANTHER" id="PTHR23084">
    <property type="entry name" value="PHOSPHATIDYLINOSITOL-4-PHOSPHATE 5-KINASE RELATED"/>
    <property type="match status" value="1"/>
</dbReference>
<keyword evidence="1" id="KW-0677">Repeat</keyword>
<dbReference type="SUPFAM" id="SSF82185">
    <property type="entry name" value="Histone H3 K4-specific methyltransferase SET7/9 N-terminal domain"/>
    <property type="match status" value="3"/>
</dbReference>
<accession>A0A8J8T768</accession>
<gene>
    <name evidence="3" type="ORF">FGO68_gene59</name>
</gene>
<proteinExistence type="predicted"/>
<dbReference type="SMART" id="SM00698">
    <property type="entry name" value="MORN"/>
    <property type="match status" value="11"/>
</dbReference>
<feature type="region of interest" description="Disordered" evidence="2">
    <location>
        <begin position="491"/>
        <end position="529"/>
    </location>
</feature>
<evidence type="ECO:0000313" key="3">
    <source>
        <dbReference type="EMBL" id="TNV84245.1"/>
    </source>
</evidence>
<evidence type="ECO:0008006" key="5">
    <source>
        <dbReference type="Google" id="ProtNLM"/>
    </source>
</evidence>
<dbReference type="Proteomes" id="UP000785679">
    <property type="component" value="Unassembled WGS sequence"/>
</dbReference>
<dbReference type="Pfam" id="PF02493">
    <property type="entry name" value="MORN"/>
    <property type="match status" value="11"/>
</dbReference>
<organism evidence="3 4">
    <name type="scientific">Halteria grandinella</name>
    <dbReference type="NCBI Taxonomy" id="5974"/>
    <lineage>
        <taxon>Eukaryota</taxon>
        <taxon>Sar</taxon>
        <taxon>Alveolata</taxon>
        <taxon>Ciliophora</taxon>
        <taxon>Intramacronucleata</taxon>
        <taxon>Spirotrichea</taxon>
        <taxon>Stichotrichia</taxon>
        <taxon>Sporadotrichida</taxon>
        <taxon>Halteriidae</taxon>
        <taxon>Halteria</taxon>
    </lineage>
</organism>
<evidence type="ECO:0000313" key="4">
    <source>
        <dbReference type="Proteomes" id="UP000785679"/>
    </source>
</evidence>
<dbReference type="EMBL" id="RRYP01002986">
    <property type="protein sequence ID" value="TNV84245.1"/>
    <property type="molecule type" value="Genomic_DNA"/>
</dbReference>
<evidence type="ECO:0000256" key="1">
    <source>
        <dbReference type="ARBA" id="ARBA00022737"/>
    </source>
</evidence>
<feature type="compositionally biased region" description="Polar residues" evidence="2">
    <location>
        <begin position="491"/>
        <end position="501"/>
    </location>
</feature>
<sequence>MKQNILYNYIIMSKLEAVKAYPIQSQGTQRQTLNRNPLPLNDSQARTNSSKFTQSDLDYQMLSNEFDYHELLDHAETFGVKRFKDAIYRGEIEPESNKRHGKGVIVYKNGRVYEGEWLNDKRQGRGYERFANGNTYQGEFKEGKAHGKGLYQWRNGELYDGEWNEGVKEGYGVWKGTDGESYIGQWVGSKAEGYGVHVWLNGDRYEGEWRACLRHGNGTDFFSNQDMYIGQYMYGKPEGFGQYKWANGNSYQGTFKNGFKHGHGKWKKKPAEDVVGAKSNSYEGDYFMDKKNGWGYFEWESGNSYRGRYVEDERQGFGEMRWTDGSVYRGGWLKGVQNGVGVMMFPNGERKAGQAPRLSFMNSKRFNKTKRTRQQDEGLNIVEDEDQDDLVEKDTLPDIKQQTIDSHRIGRPRKTPKSTDPTQHLITKVQQQLSMSVDHGKMLFDNNLSDGNMLKYHDFELIHGKHLHQSIQQPPQYKQAYLKYQGGAINRNHSIRSTTRRSQAETRVSEQSPSRFTNNRMTRRPPHTNLSMSMVTSKINTHQSVMIANRAKAAIAAQRSNSRIPEYTNKKEYLKRDFSPYIKRFLQHQHNHSPSNRNYQYAQLPAPHSLIQQAMAYPRQVRSNNSVGGAMTTERKKVWIPSGNPASKHIKKFVGYSVRRFIL</sequence>
<dbReference type="AlphaFoldDB" id="A0A8J8T768"/>
<feature type="compositionally biased region" description="Polar residues" evidence="2">
    <location>
        <begin position="509"/>
        <end position="520"/>
    </location>
</feature>
<name>A0A8J8T768_HALGN</name>
<feature type="region of interest" description="Disordered" evidence="2">
    <location>
        <begin position="26"/>
        <end position="50"/>
    </location>
</feature>
<protein>
    <recommendedName>
        <fullName evidence="5">Phosphatidylinositol-4-phosphate 5-kinase</fullName>
    </recommendedName>
</protein>
<dbReference type="PANTHER" id="PTHR23084:SF179">
    <property type="entry name" value="OS10G0565000 PROTEIN"/>
    <property type="match status" value="1"/>
</dbReference>
<dbReference type="OrthoDB" id="287158at2759"/>
<reference evidence="3" key="1">
    <citation type="submission" date="2019-06" db="EMBL/GenBank/DDBJ databases">
        <authorList>
            <person name="Zheng W."/>
        </authorList>
    </citation>
    <scope>NUCLEOTIDE SEQUENCE</scope>
    <source>
        <strain evidence="3">QDHG01</strain>
    </source>
</reference>